<dbReference type="NCBIfam" id="NF002636">
    <property type="entry name" value="PRK02304.1-5"/>
    <property type="match status" value="1"/>
</dbReference>
<evidence type="ECO:0000256" key="4">
    <source>
        <dbReference type="ARBA" id="ARBA00004659"/>
    </source>
</evidence>
<evidence type="ECO:0000256" key="2">
    <source>
        <dbReference type="ARBA" id="ARBA00003968"/>
    </source>
</evidence>
<dbReference type="HAMAP" id="MF_00004">
    <property type="entry name" value="Aden_phosphoribosyltr"/>
    <property type="match status" value="1"/>
</dbReference>
<evidence type="ECO:0000256" key="6">
    <source>
        <dbReference type="ARBA" id="ARBA00011893"/>
    </source>
</evidence>
<dbReference type="Gene3D" id="3.40.50.2020">
    <property type="match status" value="1"/>
</dbReference>
<evidence type="ECO:0000313" key="13">
    <source>
        <dbReference type="EMBL" id="HED11016.1"/>
    </source>
</evidence>
<dbReference type="GO" id="GO:0044209">
    <property type="term" value="P:AMP salvage"/>
    <property type="evidence" value="ECO:0007669"/>
    <property type="project" value="UniProtKB-UniRule"/>
</dbReference>
<dbReference type="GO" id="GO:0003999">
    <property type="term" value="F:adenine phosphoribosyltransferase activity"/>
    <property type="evidence" value="ECO:0007669"/>
    <property type="project" value="UniProtKB-UniRule"/>
</dbReference>
<dbReference type="Pfam" id="PF00156">
    <property type="entry name" value="Pribosyltran"/>
    <property type="match status" value="1"/>
</dbReference>
<comment type="subunit">
    <text evidence="11">Homodimer.</text>
</comment>
<sequence length="174" mass="19513">MTHQDLKEIIRDIPDFPKPGIIFKDITPILKQSEYFTYALNVMEKALQNLEIDYIAGIESRGFIFGAALAERMDIGFIPIRKPGKLPYKSYKEEYSLEYGVNTLEIHQDAVSEGERVAVVDDLLATGGTALAANRLIERCGGKVAVDLFLIELSFLKGRDQLKNVNIKTILSFS</sequence>
<dbReference type="PANTHER" id="PTHR32315">
    <property type="entry name" value="ADENINE PHOSPHORIBOSYLTRANSFERASE"/>
    <property type="match status" value="1"/>
</dbReference>
<organism evidence="13">
    <name type="scientific">Caldithrix abyssi</name>
    <dbReference type="NCBI Taxonomy" id="187145"/>
    <lineage>
        <taxon>Bacteria</taxon>
        <taxon>Pseudomonadati</taxon>
        <taxon>Calditrichota</taxon>
        <taxon>Calditrichia</taxon>
        <taxon>Calditrichales</taxon>
        <taxon>Calditrichaceae</taxon>
        <taxon>Caldithrix</taxon>
    </lineage>
</organism>
<dbReference type="Proteomes" id="UP000886005">
    <property type="component" value="Unassembled WGS sequence"/>
</dbReference>
<comment type="pathway">
    <text evidence="4 11">Purine metabolism; AMP biosynthesis via salvage pathway; AMP from adenine: step 1/1.</text>
</comment>
<dbReference type="AlphaFoldDB" id="A0A7V1LN20"/>
<comment type="subcellular location">
    <subcellularLocation>
        <location evidence="3 11">Cytoplasm</location>
    </subcellularLocation>
</comment>
<comment type="similarity">
    <text evidence="5 11">Belongs to the purine/pyrimidine phosphoribosyltransferase family.</text>
</comment>
<dbReference type="CDD" id="cd06223">
    <property type="entry name" value="PRTases_typeI"/>
    <property type="match status" value="1"/>
</dbReference>
<dbReference type="GO" id="GO:0002055">
    <property type="term" value="F:adenine binding"/>
    <property type="evidence" value="ECO:0007669"/>
    <property type="project" value="TreeGrafter"/>
</dbReference>
<evidence type="ECO:0000256" key="9">
    <source>
        <dbReference type="ARBA" id="ARBA00022679"/>
    </source>
</evidence>
<accession>A0A7V1LN20</accession>
<dbReference type="GO" id="GO:0006166">
    <property type="term" value="P:purine ribonucleoside salvage"/>
    <property type="evidence" value="ECO:0007669"/>
    <property type="project" value="UniProtKB-UniRule"/>
</dbReference>
<evidence type="ECO:0000256" key="3">
    <source>
        <dbReference type="ARBA" id="ARBA00004496"/>
    </source>
</evidence>
<gene>
    <name evidence="11" type="primary">apt</name>
    <name evidence="13" type="ORF">ENJ10_10030</name>
</gene>
<dbReference type="GO" id="GO:0016208">
    <property type="term" value="F:AMP binding"/>
    <property type="evidence" value="ECO:0007669"/>
    <property type="project" value="TreeGrafter"/>
</dbReference>
<dbReference type="EC" id="2.4.2.7" evidence="6 11"/>
<name>A0A7V1LN20_CALAY</name>
<dbReference type="PANTHER" id="PTHR32315:SF3">
    <property type="entry name" value="ADENINE PHOSPHORIBOSYLTRANSFERASE"/>
    <property type="match status" value="1"/>
</dbReference>
<protein>
    <recommendedName>
        <fullName evidence="6 11">Adenine phosphoribosyltransferase</fullName>
        <shortName evidence="11">APRT</shortName>
        <ecNumber evidence="6 11">2.4.2.7</ecNumber>
    </recommendedName>
</protein>
<evidence type="ECO:0000256" key="11">
    <source>
        <dbReference type="HAMAP-Rule" id="MF_00004"/>
    </source>
</evidence>
<reference evidence="13" key="1">
    <citation type="journal article" date="2020" name="mSystems">
        <title>Genome- and Community-Level Interaction Insights into Carbon Utilization and Element Cycling Functions of Hydrothermarchaeota in Hydrothermal Sediment.</title>
        <authorList>
            <person name="Zhou Z."/>
            <person name="Liu Y."/>
            <person name="Xu W."/>
            <person name="Pan J."/>
            <person name="Luo Z.H."/>
            <person name="Li M."/>
        </authorList>
    </citation>
    <scope>NUCLEOTIDE SEQUENCE [LARGE SCALE GENOMIC DNA]</scope>
    <source>
        <strain evidence="13">HyVt-456</strain>
    </source>
</reference>
<evidence type="ECO:0000259" key="12">
    <source>
        <dbReference type="Pfam" id="PF00156"/>
    </source>
</evidence>
<dbReference type="NCBIfam" id="NF002634">
    <property type="entry name" value="PRK02304.1-3"/>
    <property type="match status" value="1"/>
</dbReference>
<comment type="catalytic activity">
    <reaction evidence="1 11">
        <text>AMP + diphosphate = 5-phospho-alpha-D-ribose 1-diphosphate + adenine</text>
        <dbReference type="Rhea" id="RHEA:16609"/>
        <dbReference type="ChEBI" id="CHEBI:16708"/>
        <dbReference type="ChEBI" id="CHEBI:33019"/>
        <dbReference type="ChEBI" id="CHEBI:58017"/>
        <dbReference type="ChEBI" id="CHEBI:456215"/>
        <dbReference type="EC" id="2.4.2.7"/>
    </reaction>
</comment>
<dbReference type="GO" id="GO:0006168">
    <property type="term" value="P:adenine salvage"/>
    <property type="evidence" value="ECO:0007669"/>
    <property type="project" value="InterPro"/>
</dbReference>
<feature type="domain" description="Phosphoribosyltransferase" evidence="12">
    <location>
        <begin position="48"/>
        <end position="143"/>
    </location>
</feature>
<dbReference type="SUPFAM" id="SSF53271">
    <property type="entry name" value="PRTase-like"/>
    <property type="match status" value="1"/>
</dbReference>
<dbReference type="InterPro" id="IPR050054">
    <property type="entry name" value="UPRTase/APRTase"/>
</dbReference>
<evidence type="ECO:0000256" key="8">
    <source>
        <dbReference type="ARBA" id="ARBA00022676"/>
    </source>
</evidence>
<dbReference type="UniPathway" id="UPA00588">
    <property type="reaction ID" value="UER00646"/>
</dbReference>
<dbReference type="InterPro" id="IPR005764">
    <property type="entry name" value="Ade_phspho_trans"/>
</dbReference>
<keyword evidence="9 11" id="KW-0808">Transferase</keyword>
<evidence type="ECO:0000256" key="10">
    <source>
        <dbReference type="ARBA" id="ARBA00022726"/>
    </source>
</evidence>
<keyword evidence="8 11" id="KW-0328">Glycosyltransferase</keyword>
<evidence type="ECO:0000256" key="7">
    <source>
        <dbReference type="ARBA" id="ARBA00022490"/>
    </source>
</evidence>
<keyword evidence="10 11" id="KW-0660">Purine salvage</keyword>
<proteinExistence type="inferred from homology"/>
<comment type="function">
    <text evidence="2 11">Catalyzes a salvage reaction resulting in the formation of AMP, that is energically less costly than de novo synthesis.</text>
</comment>
<comment type="caution">
    <text evidence="13">The sequence shown here is derived from an EMBL/GenBank/DDBJ whole genome shotgun (WGS) entry which is preliminary data.</text>
</comment>
<dbReference type="InterPro" id="IPR000836">
    <property type="entry name" value="PRTase_dom"/>
</dbReference>
<dbReference type="NCBIfam" id="TIGR01090">
    <property type="entry name" value="apt"/>
    <property type="match status" value="1"/>
</dbReference>
<keyword evidence="7 11" id="KW-0963">Cytoplasm</keyword>
<dbReference type="FunFam" id="3.40.50.2020:FF:000021">
    <property type="entry name" value="Adenine phosphoribosyltransferase"/>
    <property type="match status" value="1"/>
</dbReference>
<dbReference type="GO" id="GO:0005737">
    <property type="term" value="C:cytoplasm"/>
    <property type="evidence" value="ECO:0007669"/>
    <property type="project" value="UniProtKB-SubCell"/>
</dbReference>
<dbReference type="InterPro" id="IPR029057">
    <property type="entry name" value="PRTase-like"/>
</dbReference>
<dbReference type="EMBL" id="DRLD01000273">
    <property type="protein sequence ID" value="HED11016.1"/>
    <property type="molecule type" value="Genomic_DNA"/>
</dbReference>
<evidence type="ECO:0000256" key="5">
    <source>
        <dbReference type="ARBA" id="ARBA00008391"/>
    </source>
</evidence>
<evidence type="ECO:0000256" key="1">
    <source>
        <dbReference type="ARBA" id="ARBA00000868"/>
    </source>
</evidence>